<evidence type="ECO:0000313" key="1">
    <source>
        <dbReference type="EMBL" id="RHG19956.1"/>
    </source>
</evidence>
<dbReference type="RefSeq" id="WP_118197278.1">
    <property type="nucleotide sequence ID" value="NZ_QRHZ01000001.1"/>
</dbReference>
<accession>A0A414SK61</accession>
<reference evidence="1 2" key="1">
    <citation type="submission" date="2018-08" db="EMBL/GenBank/DDBJ databases">
        <title>A genome reference for cultivated species of the human gut microbiota.</title>
        <authorList>
            <person name="Zou Y."/>
            <person name="Xue W."/>
            <person name="Luo G."/>
        </authorList>
    </citation>
    <scope>NUCLEOTIDE SEQUENCE [LARGE SCALE GENOMIC DNA]</scope>
    <source>
        <strain evidence="1 2">AM22-9LB</strain>
    </source>
</reference>
<evidence type="ECO:0000313" key="2">
    <source>
        <dbReference type="Proteomes" id="UP000284220"/>
    </source>
</evidence>
<comment type="caution">
    <text evidence="1">The sequence shown here is derived from an EMBL/GenBank/DDBJ whole genome shotgun (WGS) entry which is preliminary data.</text>
</comment>
<dbReference type="EMBL" id="QRHZ01000001">
    <property type="protein sequence ID" value="RHG19956.1"/>
    <property type="molecule type" value="Genomic_DNA"/>
</dbReference>
<gene>
    <name evidence="1" type="ORF">DW272_01765</name>
</gene>
<dbReference type="AlphaFoldDB" id="A0A414SK61"/>
<proteinExistence type="predicted"/>
<dbReference type="Proteomes" id="UP000284220">
    <property type="component" value="Unassembled WGS sequence"/>
</dbReference>
<name>A0A414SK61_9FIRM</name>
<protein>
    <submittedName>
        <fullName evidence="1">Uncharacterized protein</fullName>
    </submittedName>
</protein>
<organism evidence="1 2">
    <name type="scientific">Blautia obeum</name>
    <dbReference type="NCBI Taxonomy" id="40520"/>
    <lineage>
        <taxon>Bacteria</taxon>
        <taxon>Bacillati</taxon>
        <taxon>Bacillota</taxon>
        <taxon>Clostridia</taxon>
        <taxon>Lachnospirales</taxon>
        <taxon>Lachnospiraceae</taxon>
        <taxon>Blautia</taxon>
    </lineage>
</organism>
<sequence length="118" mass="14030">MAVERNFNKNNENCVEFLTGEHYAVCTYTNPKHKNRLLKLYEERGDEFKYFYENKDGSICAKFPLKWLKMNPGIKPGTESGRKRTPEQIEEFKNRMAKYRAANSEHQKDYKSQLVEKL</sequence>